<dbReference type="SUPFAM" id="SSF47413">
    <property type="entry name" value="lambda repressor-like DNA-binding domains"/>
    <property type="match status" value="1"/>
</dbReference>
<dbReference type="InterPro" id="IPR010982">
    <property type="entry name" value="Lambda_DNA-bd_dom_sf"/>
</dbReference>
<sequence>MTKTPNPHSGAPALREAIQKAGGITKLAEQLGEGTKSQTIANWMTRGVPLERCVLIEKVTGVRCEDLNPEIDWKTMREVLCSPARITGGMNRKAKQAKRDL</sequence>
<organism evidence="1 2">
    <name type="scientific">Paraburkholderia caledonica</name>
    <dbReference type="NCBI Taxonomy" id="134536"/>
    <lineage>
        <taxon>Bacteria</taxon>
        <taxon>Pseudomonadati</taxon>
        <taxon>Pseudomonadota</taxon>
        <taxon>Betaproteobacteria</taxon>
        <taxon>Burkholderiales</taxon>
        <taxon>Burkholderiaceae</taxon>
        <taxon>Paraburkholderia</taxon>
    </lineage>
</organism>
<name>A0AB73IPI2_9BURK</name>
<keyword evidence="1" id="KW-0238">DNA-binding</keyword>
<protein>
    <submittedName>
        <fullName evidence="1">DNA-binding transcriptional regulator YdaS (Cro superfamily)</fullName>
    </submittedName>
</protein>
<dbReference type="GO" id="GO:0003677">
    <property type="term" value="F:DNA binding"/>
    <property type="evidence" value="ECO:0007669"/>
    <property type="project" value="UniProtKB-KW"/>
</dbReference>
<reference evidence="1" key="1">
    <citation type="submission" date="2023-07" db="EMBL/GenBank/DDBJ databases">
        <title>Sorghum-associated microbial communities from plants grown in Nebraska, USA.</title>
        <authorList>
            <person name="Schachtman D."/>
        </authorList>
    </citation>
    <scope>NUCLEOTIDE SEQUENCE</scope>
    <source>
        <strain evidence="1">DS1061</strain>
    </source>
</reference>
<dbReference type="RefSeq" id="WP_392396430.1">
    <property type="nucleotide sequence ID" value="NZ_JAURTK010000041.1"/>
</dbReference>
<evidence type="ECO:0000313" key="2">
    <source>
        <dbReference type="Proteomes" id="UP001229486"/>
    </source>
</evidence>
<dbReference type="Pfam" id="PF15943">
    <property type="entry name" value="YdaS_toxin"/>
    <property type="match status" value="1"/>
</dbReference>
<accession>A0AB73IPI2</accession>
<dbReference type="Proteomes" id="UP001229486">
    <property type="component" value="Unassembled WGS sequence"/>
</dbReference>
<dbReference type="InterPro" id="IPR031856">
    <property type="entry name" value="YdaS_toxin-like"/>
</dbReference>
<proteinExistence type="predicted"/>
<evidence type="ECO:0000313" key="1">
    <source>
        <dbReference type="EMBL" id="MDP9651930.1"/>
    </source>
</evidence>
<dbReference type="AlphaFoldDB" id="A0AB73IPI2"/>
<dbReference type="Gene3D" id="1.10.260.40">
    <property type="entry name" value="lambda repressor-like DNA-binding domains"/>
    <property type="match status" value="1"/>
</dbReference>
<comment type="caution">
    <text evidence="1">The sequence shown here is derived from an EMBL/GenBank/DDBJ whole genome shotgun (WGS) entry which is preliminary data.</text>
</comment>
<dbReference type="EMBL" id="JAURTK010000041">
    <property type="protein sequence ID" value="MDP9651930.1"/>
    <property type="molecule type" value="Genomic_DNA"/>
</dbReference>
<gene>
    <name evidence="1" type="ORF">J2793_007405</name>
</gene>